<keyword evidence="3" id="KW-1185">Reference proteome</keyword>
<dbReference type="EMBL" id="JAWDJR010000021">
    <property type="protein sequence ID" value="KAK9955836.1"/>
    <property type="molecule type" value="Genomic_DNA"/>
</dbReference>
<evidence type="ECO:0000313" key="3">
    <source>
        <dbReference type="Proteomes" id="UP001479290"/>
    </source>
</evidence>
<comment type="caution">
    <text evidence="2">The sequence shown here is derived from an EMBL/GenBank/DDBJ whole genome shotgun (WGS) entry which is preliminary data.</text>
</comment>
<dbReference type="AlphaFoldDB" id="A0AAW1Z347"/>
<evidence type="ECO:0000313" key="2">
    <source>
        <dbReference type="EMBL" id="KAK9955836.1"/>
    </source>
</evidence>
<protein>
    <recommendedName>
        <fullName evidence="4">Interleukin-7</fullName>
    </recommendedName>
</protein>
<proteinExistence type="predicted"/>
<accession>A0AAW1Z347</accession>
<feature type="chain" id="PRO_5043867332" description="Interleukin-7" evidence="1">
    <location>
        <begin position="17"/>
        <end position="142"/>
    </location>
</feature>
<evidence type="ECO:0008006" key="4">
    <source>
        <dbReference type="Google" id="ProtNLM"/>
    </source>
</evidence>
<keyword evidence="1" id="KW-0732">Signal</keyword>
<name>A0AAW1Z347_CULAL</name>
<reference evidence="2 3" key="1">
    <citation type="submission" date="2024-05" db="EMBL/GenBank/DDBJ databases">
        <title>A high-quality chromosomal-level genome assembly of Topmouth culter (Culter alburnus).</title>
        <authorList>
            <person name="Zhao H."/>
        </authorList>
    </citation>
    <scope>NUCLEOTIDE SEQUENCE [LARGE SCALE GENOMIC DNA]</scope>
    <source>
        <strain evidence="2">CATC2023</strain>
        <tissue evidence="2">Muscle</tissue>
    </source>
</reference>
<feature type="signal peptide" evidence="1">
    <location>
        <begin position="1"/>
        <end position="16"/>
    </location>
</feature>
<sequence>MMKTILLLTFTVFVSSASLKNDDKTILGELIDELNATMKRLPEEHKGKEIYLKELKPEKESCKHDFFCHAEQELKTEVSVQSKYEDFRTDKKLMRNLNMYNKHHGGSTCRPADEDQEQISLRQFLCNLMICVKKEYNKPKKN</sequence>
<gene>
    <name evidence="2" type="ORF">ABG768_015686</name>
</gene>
<evidence type="ECO:0000256" key="1">
    <source>
        <dbReference type="SAM" id="SignalP"/>
    </source>
</evidence>
<dbReference type="Proteomes" id="UP001479290">
    <property type="component" value="Unassembled WGS sequence"/>
</dbReference>
<organism evidence="2 3">
    <name type="scientific">Culter alburnus</name>
    <name type="common">Topmouth culter</name>
    <dbReference type="NCBI Taxonomy" id="194366"/>
    <lineage>
        <taxon>Eukaryota</taxon>
        <taxon>Metazoa</taxon>
        <taxon>Chordata</taxon>
        <taxon>Craniata</taxon>
        <taxon>Vertebrata</taxon>
        <taxon>Euteleostomi</taxon>
        <taxon>Actinopterygii</taxon>
        <taxon>Neopterygii</taxon>
        <taxon>Teleostei</taxon>
        <taxon>Ostariophysi</taxon>
        <taxon>Cypriniformes</taxon>
        <taxon>Xenocyprididae</taxon>
        <taxon>Xenocypridinae</taxon>
        <taxon>Culter</taxon>
    </lineage>
</organism>